<gene>
    <name evidence="7" type="ORF">L1892_16415</name>
</gene>
<feature type="domain" description="Core-binding (CB)" evidence="6">
    <location>
        <begin position="66"/>
        <end position="146"/>
    </location>
</feature>
<organism evidence="7 8">
    <name type="scientific">Gordonia tangerina</name>
    <dbReference type="NCBI Taxonomy" id="2911060"/>
    <lineage>
        <taxon>Bacteria</taxon>
        <taxon>Bacillati</taxon>
        <taxon>Actinomycetota</taxon>
        <taxon>Actinomycetes</taxon>
        <taxon>Mycobacteriales</taxon>
        <taxon>Gordoniaceae</taxon>
        <taxon>Gordonia</taxon>
    </lineage>
</organism>
<comment type="caution">
    <text evidence="7">The sequence shown here is derived from an EMBL/GenBank/DDBJ whole genome shotgun (WGS) entry which is preliminary data.</text>
</comment>
<dbReference type="InterPro" id="IPR044068">
    <property type="entry name" value="CB"/>
</dbReference>
<dbReference type="PROSITE" id="PS51898">
    <property type="entry name" value="TYR_RECOMBINASE"/>
    <property type="match status" value="1"/>
</dbReference>
<proteinExistence type="inferred from homology"/>
<dbReference type="SUPFAM" id="SSF56349">
    <property type="entry name" value="DNA breaking-rejoining enzymes"/>
    <property type="match status" value="1"/>
</dbReference>
<dbReference type="InterPro" id="IPR010998">
    <property type="entry name" value="Integrase_recombinase_N"/>
</dbReference>
<feature type="domain" description="Tyr recombinase" evidence="5">
    <location>
        <begin position="167"/>
        <end position="356"/>
    </location>
</feature>
<keyword evidence="2 4" id="KW-0238">DNA-binding</keyword>
<dbReference type="Gene3D" id="1.10.150.130">
    <property type="match status" value="1"/>
</dbReference>
<dbReference type="RefSeq" id="WP_235724688.1">
    <property type="nucleotide sequence ID" value="NZ_JAKGCU010000016.1"/>
</dbReference>
<evidence type="ECO:0000313" key="7">
    <source>
        <dbReference type="EMBL" id="MCF3939962.1"/>
    </source>
</evidence>
<evidence type="ECO:0000259" key="6">
    <source>
        <dbReference type="PROSITE" id="PS51900"/>
    </source>
</evidence>
<reference evidence="7" key="1">
    <citation type="submission" date="2022-01" db="EMBL/GenBank/DDBJ databases">
        <title>Gordonia xiamenensis sp. nov., isolated from surface seawater in Xiamen.</title>
        <authorList>
            <person name="He Y.F."/>
        </authorList>
    </citation>
    <scope>NUCLEOTIDE SEQUENCE</scope>
    <source>
        <strain evidence="7">GW1C4-4</strain>
    </source>
</reference>
<dbReference type="PROSITE" id="PS51900">
    <property type="entry name" value="CB"/>
    <property type="match status" value="1"/>
</dbReference>
<dbReference type="InterPro" id="IPR053876">
    <property type="entry name" value="Phage_int_M"/>
</dbReference>
<comment type="similarity">
    <text evidence="1">Belongs to the 'phage' integrase family.</text>
</comment>
<dbReference type="Pfam" id="PF00589">
    <property type="entry name" value="Phage_integrase"/>
    <property type="match status" value="1"/>
</dbReference>
<evidence type="ECO:0000256" key="3">
    <source>
        <dbReference type="ARBA" id="ARBA00023172"/>
    </source>
</evidence>
<dbReference type="Gene3D" id="1.10.443.10">
    <property type="entry name" value="Intergrase catalytic core"/>
    <property type="match status" value="1"/>
</dbReference>
<protein>
    <submittedName>
        <fullName evidence="7">Site-specific integrase</fullName>
    </submittedName>
</protein>
<dbReference type="InterPro" id="IPR002104">
    <property type="entry name" value="Integrase_catalytic"/>
</dbReference>
<evidence type="ECO:0000313" key="8">
    <source>
        <dbReference type="Proteomes" id="UP001108089"/>
    </source>
</evidence>
<keyword evidence="3" id="KW-0233">DNA recombination</keyword>
<evidence type="ECO:0000256" key="1">
    <source>
        <dbReference type="ARBA" id="ARBA00008857"/>
    </source>
</evidence>
<keyword evidence="8" id="KW-1185">Reference proteome</keyword>
<dbReference type="PANTHER" id="PTHR30349:SF64">
    <property type="entry name" value="PROPHAGE INTEGRASE INTD-RELATED"/>
    <property type="match status" value="1"/>
</dbReference>
<evidence type="ECO:0000259" key="5">
    <source>
        <dbReference type="PROSITE" id="PS51898"/>
    </source>
</evidence>
<dbReference type="Pfam" id="PF22022">
    <property type="entry name" value="Phage_int_M"/>
    <property type="match status" value="1"/>
</dbReference>
<name>A0ABS9DLC9_9ACTN</name>
<dbReference type="EMBL" id="JAKGCU010000016">
    <property type="protein sequence ID" value="MCF3939962.1"/>
    <property type="molecule type" value="Genomic_DNA"/>
</dbReference>
<evidence type="ECO:0000256" key="4">
    <source>
        <dbReference type="PROSITE-ProRule" id="PRU01248"/>
    </source>
</evidence>
<dbReference type="InterPro" id="IPR013762">
    <property type="entry name" value="Integrase-like_cat_sf"/>
</dbReference>
<accession>A0ABS9DLC9</accession>
<dbReference type="CDD" id="cd01189">
    <property type="entry name" value="INT_ICEBs1_C_like"/>
    <property type="match status" value="1"/>
</dbReference>
<sequence>MASIQSRPLKDGTPRWRVLWREGKDQKNQTFWDLAAAEEFKTNLELHGPDEAYRVLDLVDTVGRELTLTQWLKRHTQELTGIQQATRDRYTSYIDHDIAPTIGTLPLSAVTEATIGRWVAGMESTSSGKTLQNKHAFLSGALKAAVRDGRIDRNPCDNRRLPRTLKTEMVFLSKAEFDQIHGAIKRDLWKDLALWLVSTGMRFGEATALQPGDVDLAEGTCRISRSWKYSGGYKRVLGTTKTRRSDRTINLPPQAVEIAQRRQGGEWLFHNLAGNPVGPQDFYNQAWGEARKVLLNEAGEGKKPRVHDLRHTCASWMIAAGVPLVVVSRHLGHEDITTTAQVYTHLDRDGFRQAADAIGKLFT</sequence>
<dbReference type="PANTHER" id="PTHR30349">
    <property type="entry name" value="PHAGE INTEGRASE-RELATED"/>
    <property type="match status" value="1"/>
</dbReference>
<evidence type="ECO:0000256" key="2">
    <source>
        <dbReference type="ARBA" id="ARBA00023125"/>
    </source>
</evidence>
<dbReference type="InterPro" id="IPR050090">
    <property type="entry name" value="Tyrosine_recombinase_XerCD"/>
</dbReference>
<dbReference type="Proteomes" id="UP001108089">
    <property type="component" value="Unassembled WGS sequence"/>
</dbReference>
<dbReference type="InterPro" id="IPR011010">
    <property type="entry name" value="DNA_brk_join_enz"/>
</dbReference>